<dbReference type="InterPro" id="IPR025746">
    <property type="entry name" value="PilX_N_dom"/>
</dbReference>
<dbReference type="Proteomes" id="UP000000211">
    <property type="component" value="Chromosome"/>
</dbReference>
<dbReference type="OrthoDB" id="23794at2"/>
<proteinExistence type="predicted"/>
<dbReference type="KEGG" id="tos:Theos_1239"/>
<dbReference type="PATRIC" id="fig|751945.3.peg.1229"/>
<dbReference type="HOGENOM" id="CLU_468342_0_0_0"/>
<evidence type="ECO:0000313" key="2">
    <source>
        <dbReference type="EMBL" id="AFV76280.1"/>
    </source>
</evidence>
<gene>
    <name evidence="2" type="ORF">Theos_1239</name>
</gene>
<organism evidence="2 3">
    <name type="scientific">Thermus oshimai JL-2</name>
    <dbReference type="NCBI Taxonomy" id="751945"/>
    <lineage>
        <taxon>Bacteria</taxon>
        <taxon>Thermotogati</taxon>
        <taxon>Deinococcota</taxon>
        <taxon>Deinococci</taxon>
        <taxon>Thermales</taxon>
        <taxon>Thermaceae</taxon>
        <taxon>Thermus</taxon>
    </lineage>
</organism>
<feature type="domain" description="Type 4 fimbrial biogenesis protein PilX N-terminal" evidence="1">
    <location>
        <begin position="5"/>
        <end position="54"/>
    </location>
</feature>
<reference evidence="2 3" key="1">
    <citation type="journal article" date="2013" name="Genome Announc.">
        <title>Whole Genome Sequencing of Thermus oshimai JL-2 and Thermus thermophilus JL-18, Incomplete Denitrifiers from the United States Great Basin.</title>
        <authorList>
            <person name="Murugapiran S.K."/>
            <person name="Huntemann M."/>
            <person name="Wei C.L."/>
            <person name="Han J."/>
            <person name="Detter J.C."/>
            <person name="Han C.S."/>
            <person name="Erkkila T.H."/>
            <person name="Teshima H."/>
            <person name="Chen A."/>
            <person name="Kyrpides N."/>
            <person name="Mavrommatis K."/>
            <person name="Markowitz V."/>
            <person name="Szeto E."/>
            <person name="Ivanova N."/>
            <person name="Pagani I."/>
            <person name="Lam J."/>
            <person name="McDonald A.I."/>
            <person name="Dodsworth J.A."/>
            <person name="Pati A."/>
            <person name="Goodwin L."/>
            <person name="Peters L."/>
            <person name="Pitluck S."/>
            <person name="Woyke T."/>
            <person name="Hedlund B.P."/>
        </authorList>
    </citation>
    <scope>NUCLEOTIDE SEQUENCE</scope>
    <source>
        <strain evidence="2 3">JL-2</strain>
    </source>
</reference>
<dbReference type="RefSeq" id="WP_016329469.1">
    <property type="nucleotide sequence ID" value="NC_019386.1"/>
</dbReference>
<evidence type="ECO:0000313" key="3">
    <source>
        <dbReference type="Proteomes" id="UP000000211"/>
    </source>
</evidence>
<dbReference type="Pfam" id="PF14341">
    <property type="entry name" value="PilX_N"/>
    <property type="match status" value="1"/>
</dbReference>
<accession>K7QZJ0</accession>
<dbReference type="eggNOG" id="COG4726">
    <property type="taxonomic scope" value="Bacteria"/>
</dbReference>
<dbReference type="EMBL" id="CP003249">
    <property type="protein sequence ID" value="AFV76280.1"/>
    <property type="molecule type" value="Genomic_DNA"/>
</dbReference>
<keyword evidence="3" id="KW-1185">Reference proteome</keyword>
<sequence length="562" mass="60054">MKRPKGIALVVTLSLLLLIALLVFGTFFTTQLELWITRNDTSSVQAFYAAEAGLQKYKTALFQQYVWQERTGGSPTTGGSTVCYSSLSAGIDWNRNGTIDPNEAFTNGVMTLAQDETVVDAGGRPVGRYTVTLVRTGAPRVYTLISRGESSGAKARVQATLLLETPSPLNLAIFAGSGQTNKWLNGGATIRGGIYIVGDPANPDREVISSNGNFSLLNWYRLSDYGDLQNYVTEANREAQDLCASLRVQYGKISVGGSTQIGEPTNRVKGVFVGRGMQDITGTAVDVCTRTRGVCTEAIGGFDLSDPPSFPTLEGPGGCGEGKSWRQCIREDAENSLRIVQGTPLPTLSWPTLAVPPAPPPSCLAAFSSATVELDGNAVDCSYTLPSGAKGGFRYTPGSPATLEVYGTVALEGFDLTLKRDTRYIAQTGTRKNASLAVLSKNGNRGNLTVEGTLLPNQPQGLFPEHVLGLVVEKDLYQKGRYMAAPVYAGGTFRIVKQNVLMGSVMSNEFCTTSAGNQTSCAAGQSAEVVFVNTGANKPKALQFADRVAGRYVFQVLSYERR</sequence>
<evidence type="ECO:0000259" key="1">
    <source>
        <dbReference type="Pfam" id="PF14341"/>
    </source>
</evidence>
<name>K7QZJ0_THEOS</name>
<dbReference type="AlphaFoldDB" id="K7QZJ0"/>
<protein>
    <recommendedName>
        <fullName evidence="1">Type 4 fimbrial biogenesis protein PilX N-terminal domain-containing protein</fullName>
    </recommendedName>
</protein>
<dbReference type="STRING" id="751945.Theos_1239"/>